<sequence length="107" mass="12203">MKKYLTEYRRHNGDLKRVVLNSSYDGFCDVFDTLDEANEAARAQWDHLTTTERKHSEVEVLAVTEDDLADWAIDDETGKIDWTAYANADFPEGGLKFSGLNDDDIRA</sequence>
<name>A0A8S5P8X3_9CAUD</name>
<reference evidence="1" key="1">
    <citation type="journal article" date="2021" name="Proc. Natl. Acad. Sci. U.S.A.">
        <title>A Catalog of Tens of Thousands of Viruses from Human Metagenomes Reveals Hidden Associations with Chronic Diseases.</title>
        <authorList>
            <person name="Tisza M.J."/>
            <person name="Buck C.B."/>
        </authorList>
    </citation>
    <scope>NUCLEOTIDE SEQUENCE</scope>
    <source>
        <strain evidence="1">Ctrvp54</strain>
    </source>
</reference>
<organism evidence="1">
    <name type="scientific">Siphoviridae sp. ctrvp54</name>
    <dbReference type="NCBI Taxonomy" id="2825690"/>
    <lineage>
        <taxon>Viruses</taxon>
        <taxon>Duplodnaviria</taxon>
        <taxon>Heunggongvirae</taxon>
        <taxon>Uroviricota</taxon>
        <taxon>Caudoviricetes</taxon>
    </lineage>
</organism>
<proteinExistence type="predicted"/>
<accession>A0A8S5P8X3</accession>
<evidence type="ECO:0000313" key="1">
    <source>
        <dbReference type="EMBL" id="DAE02849.1"/>
    </source>
</evidence>
<dbReference type="EMBL" id="BK015354">
    <property type="protein sequence ID" value="DAE02849.1"/>
    <property type="molecule type" value="Genomic_DNA"/>
</dbReference>
<protein>
    <submittedName>
        <fullName evidence="1">Uncharacterized protein</fullName>
    </submittedName>
</protein>